<evidence type="ECO:0000313" key="2">
    <source>
        <dbReference type="EMBL" id="KAF5721413.1"/>
    </source>
</evidence>
<protein>
    <submittedName>
        <fullName evidence="2">Uncharacterized protein</fullName>
    </submittedName>
</protein>
<organism evidence="2 3">
    <name type="scientific">Fusarium globosum</name>
    <dbReference type="NCBI Taxonomy" id="78864"/>
    <lineage>
        <taxon>Eukaryota</taxon>
        <taxon>Fungi</taxon>
        <taxon>Dikarya</taxon>
        <taxon>Ascomycota</taxon>
        <taxon>Pezizomycotina</taxon>
        <taxon>Sordariomycetes</taxon>
        <taxon>Hypocreomycetidae</taxon>
        <taxon>Hypocreales</taxon>
        <taxon>Nectriaceae</taxon>
        <taxon>Fusarium</taxon>
        <taxon>Fusarium fujikuroi species complex</taxon>
    </lineage>
</organism>
<feature type="compositionally biased region" description="Basic and acidic residues" evidence="1">
    <location>
        <begin position="52"/>
        <end position="61"/>
    </location>
</feature>
<dbReference type="Proteomes" id="UP000532311">
    <property type="component" value="Unassembled WGS sequence"/>
</dbReference>
<feature type="region of interest" description="Disordered" evidence="1">
    <location>
        <begin position="41"/>
        <end position="92"/>
    </location>
</feature>
<name>A0A8H5YZA9_9HYPO</name>
<sequence length="92" mass="10386">METLKTSQCHISLEELVAKDERDDLHLDIVNKFDQALNTGKCTQDQAADEADNQKEPESSTRRSGTGSEQSMEEQQLDAKAQTFADKLDELW</sequence>
<evidence type="ECO:0000256" key="1">
    <source>
        <dbReference type="SAM" id="MobiDB-lite"/>
    </source>
</evidence>
<evidence type="ECO:0000313" key="3">
    <source>
        <dbReference type="Proteomes" id="UP000532311"/>
    </source>
</evidence>
<dbReference type="AlphaFoldDB" id="A0A8H5YZA9"/>
<proteinExistence type="predicted"/>
<accession>A0A8H5YZA9</accession>
<keyword evidence="3" id="KW-1185">Reference proteome</keyword>
<comment type="caution">
    <text evidence="2">The sequence shown here is derived from an EMBL/GenBank/DDBJ whole genome shotgun (WGS) entry which is preliminary data.</text>
</comment>
<gene>
    <name evidence="2" type="ORF">FGLOB1_274</name>
</gene>
<dbReference type="EMBL" id="JAAQPF010000007">
    <property type="protein sequence ID" value="KAF5721413.1"/>
    <property type="molecule type" value="Genomic_DNA"/>
</dbReference>
<reference evidence="2 3" key="1">
    <citation type="submission" date="2020-05" db="EMBL/GenBank/DDBJ databases">
        <title>Identification and distribution of gene clusters putatively required for synthesis of sphingolipid metabolism inhibitors in phylogenetically diverse species of the filamentous fungus Fusarium.</title>
        <authorList>
            <person name="Kim H.-S."/>
            <person name="Busman M."/>
            <person name="Brown D.W."/>
            <person name="Divon H."/>
            <person name="Uhlig S."/>
            <person name="Proctor R.H."/>
        </authorList>
    </citation>
    <scope>NUCLEOTIDE SEQUENCE [LARGE SCALE GENOMIC DNA]</scope>
    <source>
        <strain evidence="2 3">NRRL 26131</strain>
    </source>
</reference>